<dbReference type="Pfam" id="PF13409">
    <property type="entry name" value="GST_N_2"/>
    <property type="match status" value="1"/>
</dbReference>
<evidence type="ECO:0000313" key="5">
    <source>
        <dbReference type="Proteomes" id="UP000308652"/>
    </source>
</evidence>
<dbReference type="STRING" id="68775.A0A5C3M6V4"/>
<dbReference type="SUPFAM" id="SSF52833">
    <property type="entry name" value="Thioredoxin-like"/>
    <property type="match status" value="1"/>
</dbReference>
<proteinExistence type="predicted"/>
<sequence>MSSLPPQRFSDNTTTFSAEQNTPKMTSIPKAVLYYSPVSIWSAVALLALEEKGYGDDEVDLKLVDLGKGENFDPTFLRLNPKATVPTLVVPLQKTLSEDVESRYKAITDTKTLVDFLDKSRSAMSRTHTTSSAPAPSLTPATIAATTTAKTIIDILHTEEANPVNLFFINARDESSLQSLAKEVLPTLKGKQEALQQFITEADKDTLHVSLKVKNLWKEKKNATDTLLEVLLDAGKPEGELSTEAKAKRTDFLRVANDAWGVNCKAALTALSKEIVGPFTLGDQLSVSDLHLAGWLATVVKLAGGAVTDNGNTVISKLEEYIGNGFGLPKDFESTKDGSRPPQSKLAAFWDAVRERPSWKKVYREGLF</sequence>
<name>A0A5C3M6V4_9AGAR</name>
<evidence type="ECO:0000259" key="2">
    <source>
        <dbReference type="PROSITE" id="PS50404"/>
    </source>
</evidence>
<dbReference type="InterPro" id="IPR036249">
    <property type="entry name" value="Thioredoxin-like_sf"/>
</dbReference>
<accession>A0A5C3M6V4</accession>
<evidence type="ECO:0008006" key="6">
    <source>
        <dbReference type="Google" id="ProtNLM"/>
    </source>
</evidence>
<feature type="domain" description="GST C-terminal" evidence="3">
    <location>
        <begin position="189"/>
        <end position="368"/>
    </location>
</feature>
<dbReference type="AlphaFoldDB" id="A0A5C3M6V4"/>
<reference evidence="4 5" key="1">
    <citation type="journal article" date="2019" name="Nat. Ecol. Evol.">
        <title>Megaphylogeny resolves global patterns of mushroom evolution.</title>
        <authorList>
            <person name="Varga T."/>
            <person name="Krizsan K."/>
            <person name="Foldi C."/>
            <person name="Dima B."/>
            <person name="Sanchez-Garcia M."/>
            <person name="Sanchez-Ramirez S."/>
            <person name="Szollosi G.J."/>
            <person name="Szarkandi J.G."/>
            <person name="Papp V."/>
            <person name="Albert L."/>
            <person name="Andreopoulos W."/>
            <person name="Angelini C."/>
            <person name="Antonin V."/>
            <person name="Barry K.W."/>
            <person name="Bougher N.L."/>
            <person name="Buchanan P."/>
            <person name="Buyck B."/>
            <person name="Bense V."/>
            <person name="Catcheside P."/>
            <person name="Chovatia M."/>
            <person name="Cooper J."/>
            <person name="Damon W."/>
            <person name="Desjardin D."/>
            <person name="Finy P."/>
            <person name="Geml J."/>
            <person name="Haridas S."/>
            <person name="Hughes K."/>
            <person name="Justo A."/>
            <person name="Karasinski D."/>
            <person name="Kautmanova I."/>
            <person name="Kiss B."/>
            <person name="Kocsube S."/>
            <person name="Kotiranta H."/>
            <person name="LaButti K.M."/>
            <person name="Lechner B.E."/>
            <person name="Liimatainen K."/>
            <person name="Lipzen A."/>
            <person name="Lukacs Z."/>
            <person name="Mihaltcheva S."/>
            <person name="Morgado L.N."/>
            <person name="Niskanen T."/>
            <person name="Noordeloos M.E."/>
            <person name="Ohm R.A."/>
            <person name="Ortiz-Santana B."/>
            <person name="Ovrebo C."/>
            <person name="Racz N."/>
            <person name="Riley R."/>
            <person name="Savchenko A."/>
            <person name="Shiryaev A."/>
            <person name="Soop K."/>
            <person name="Spirin V."/>
            <person name="Szebenyi C."/>
            <person name="Tomsovsky M."/>
            <person name="Tulloss R.E."/>
            <person name="Uehling J."/>
            <person name="Grigoriev I.V."/>
            <person name="Vagvolgyi C."/>
            <person name="Papp T."/>
            <person name="Martin F.M."/>
            <person name="Miettinen O."/>
            <person name="Hibbett D.S."/>
            <person name="Nagy L.G."/>
        </authorList>
    </citation>
    <scope>NUCLEOTIDE SEQUENCE [LARGE SCALE GENOMIC DNA]</scope>
    <source>
        <strain evidence="4 5">CBS 166.37</strain>
    </source>
</reference>
<evidence type="ECO:0000259" key="3">
    <source>
        <dbReference type="PROSITE" id="PS50405"/>
    </source>
</evidence>
<keyword evidence="5" id="KW-1185">Reference proteome</keyword>
<evidence type="ECO:0000256" key="1">
    <source>
        <dbReference type="SAM" id="MobiDB-lite"/>
    </source>
</evidence>
<evidence type="ECO:0000313" key="4">
    <source>
        <dbReference type="EMBL" id="TFK41184.1"/>
    </source>
</evidence>
<feature type="region of interest" description="Disordered" evidence="1">
    <location>
        <begin position="1"/>
        <end position="21"/>
    </location>
</feature>
<feature type="domain" description="GST N-terminal" evidence="2">
    <location>
        <begin position="29"/>
        <end position="125"/>
    </location>
</feature>
<dbReference type="Gene3D" id="3.40.30.10">
    <property type="entry name" value="Glutaredoxin"/>
    <property type="match status" value="1"/>
</dbReference>
<organism evidence="4 5">
    <name type="scientific">Crucibulum laeve</name>
    <dbReference type="NCBI Taxonomy" id="68775"/>
    <lineage>
        <taxon>Eukaryota</taxon>
        <taxon>Fungi</taxon>
        <taxon>Dikarya</taxon>
        <taxon>Basidiomycota</taxon>
        <taxon>Agaricomycotina</taxon>
        <taxon>Agaricomycetes</taxon>
        <taxon>Agaricomycetidae</taxon>
        <taxon>Agaricales</taxon>
        <taxon>Agaricineae</taxon>
        <taxon>Nidulariaceae</taxon>
        <taxon>Crucibulum</taxon>
    </lineage>
</organism>
<dbReference type="PROSITE" id="PS50404">
    <property type="entry name" value="GST_NTER"/>
    <property type="match status" value="1"/>
</dbReference>
<protein>
    <recommendedName>
        <fullName evidence="6">GST N-terminal domain-containing protein</fullName>
    </recommendedName>
</protein>
<dbReference type="OrthoDB" id="412788at2759"/>
<dbReference type="InterPro" id="IPR010987">
    <property type="entry name" value="Glutathione-S-Trfase_C-like"/>
</dbReference>
<dbReference type="Gene3D" id="1.20.1050.10">
    <property type="match status" value="1"/>
</dbReference>
<dbReference type="Proteomes" id="UP000308652">
    <property type="component" value="Unassembled WGS sequence"/>
</dbReference>
<dbReference type="InterPro" id="IPR004045">
    <property type="entry name" value="Glutathione_S-Trfase_N"/>
</dbReference>
<gene>
    <name evidence="4" type="ORF">BDQ12DRAFT_679037</name>
</gene>
<dbReference type="PROSITE" id="PS50405">
    <property type="entry name" value="GST_CTER"/>
    <property type="match status" value="1"/>
</dbReference>
<dbReference type="EMBL" id="ML213595">
    <property type="protein sequence ID" value="TFK41184.1"/>
    <property type="molecule type" value="Genomic_DNA"/>
</dbReference>